<feature type="signal peptide" evidence="1">
    <location>
        <begin position="1"/>
        <end position="24"/>
    </location>
</feature>
<organism evidence="2 3">
    <name type="scientific">Chengkuizengella axinellae</name>
    <dbReference type="NCBI Taxonomy" id="3064388"/>
    <lineage>
        <taxon>Bacteria</taxon>
        <taxon>Bacillati</taxon>
        <taxon>Bacillota</taxon>
        <taxon>Bacilli</taxon>
        <taxon>Bacillales</taxon>
        <taxon>Paenibacillaceae</taxon>
        <taxon>Chengkuizengella</taxon>
    </lineage>
</organism>
<keyword evidence="3" id="KW-1185">Reference proteome</keyword>
<gene>
    <name evidence="2" type="ORF">Q5Y73_23180</name>
</gene>
<evidence type="ECO:0000256" key="1">
    <source>
        <dbReference type="SAM" id="SignalP"/>
    </source>
</evidence>
<keyword evidence="1" id="KW-0732">Signal</keyword>
<dbReference type="Pfam" id="PF14903">
    <property type="entry name" value="WG_beta_rep"/>
    <property type="match status" value="1"/>
</dbReference>
<name>A0ABT9J7M9_9BACL</name>
<accession>A0ABT9J7M9</accession>
<dbReference type="PANTHER" id="PTHR37841">
    <property type="entry name" value="GLR2918 PROTEIN"/>
    <property type="match status" value="1"/>
</dbReference>
<comment type="caution">
    <text evidence="2">The sequence shown here is derived from an EMBL/GenBank/DDBJ whole genome shotgun (WGS) entry which is preliminary data.</text>
</comment>
<sequence>MVKKLFCFILVFTMVFQMTTLSIAEDLVLKKHGKVFYTYMDEEDNEYEENTYQYTYKENGNLYLSTAIFRSLRDINVSQEGSILYFYNDWNLRGYELEIGSNEVTVYEYEQDIISKFTKKIGVIATEKLKQKVEYFGEGSGIAISMDILDIMELEYEMINNKDLMIHLIEKKPTEVEINLFPVRWGTKYGYIRANGQLALDFKYDGASLFSEEYAAVSINGKWGYIDNKGNIVINPVYEYAGDFNDGIAVVGNIDPILGIMQFSYINYHGDIINKRENFDTAFPFSEEYGIVYNGDLVGRVTQSGEILYYDAYISELNRYSDGFILTKDGNTNKYGYMDDMFIGWAIDPFYAKARDFSEKKAAVSSNGVKWGVY</sequence>
<feature type="chain" id="PRO_5047217962" evidence="1">
    <location>
        <begin position="25"/>
        <end position="374"/>
    </location>
</feature>
<dbReference type="InterPro" id="IPR032774">
    <property type="entry name" value="WG_beta_rep"/>
</dbReference>
<evidence type="ECO:0000313" key="3">
    <source>
        <dbReference type="Proteomes" id="UP001231941"/>
    </source>
</evidence>
<protein>
    <submittedName>
        <fullName evidence="2">WG repeat-containing protein</fullName>
    </submittedName>
</protein>
<evidence type="ECO:0000313" key="2">
    <source>
        <dbReference type="EMBL" id="MDP5277005.1"/>
    </source>
</evidence>
<reference evidence="2 3" key="1">
    <citation type="submission" date="2023-08" db="EMBL/GenBank/DDBJ databases">
        <authorList>
            <person name="Park J.-S."/>
        </authorList>
    </citation>
    <scope>NUCLEOTIDE SEQUENCE [LARGE SCALE GENOMIC DNA]</scope>
    <source>
        <strain evidence="2 3">2205SS18-9</strain>
    </source>
</reference>
<dbReference type="PANTHER" id="PTHR37841:SF1">
    <property type="entry name" value="DUF3298 DOMAIN-CONTAINING PROTEIN"/>
    <property type="match status" value="1"/>
</dbReference>
<dbReference type="RefSeq" id="WP_305994307.1">
    <property type="nucleotide sequence ID" value="NZ_JAVAMP010000022.1"/>
</dbReference>
<proteinExistence type="predicted"/>
<dbReference type="EMBL" id="JAVAMP010000022">
    <property type="protein sequence ID" value="MDP5277005.1"/>
    <property type="molecule type" value="Genomic_DNA"/>
</dbReference>
<dbReference type="Proteomes" id="UP001231941">
    <property type="component" value="Unassembled WGS sequence"/>
</dbReference>
<dbReference type="SUPFAM" id="SSF69360">
    <property type="entry name" value="Cell wall binding repeat"/>
    <property type="match status" value="1"/>
</dbReference>